<keyword evidence="9" id="KW-1185">Reference proteome</keyword>
<dbReference type="AlphaFoldDB" id="A0A2M9A948"/>
<evidence type="ECO:0000256" key="5">
    <source>
        <dbReference type="ARBA" id="ARBA00023001"/>
    </source>
</evidence>
<accession>A0A2M9A948</accession>
<evidence type="ECO:0000313" key="8">
    <source>
        <dbReference type="EMBL" id="PJJ42214.1"/>
    </source>
</evidence>
<reference evidence="8 9" key="1">
    <citation type="submission" date="2017-11" db="EMBL/GenBank/DDBJ databases">
        <title>Animal gut microbial communities from fecal samples from Wisconsin, USA.</title>
        <authorList>
            <person name="Neumann A."/>
        </authorList>
    </citation>
    <scope>NUCLEOTIDE SEQUENCE [LARGE SCALE GENOMIC DNA]</scope>
    <source>
        <strain evidence="8 9">UWS3</strain>
    </source>
</reference>
<evidence type="ECO:0000256" key="1">
    <source>
        <dbReference type="ARBA" id="ARBA00000966"/>
    </source>
</evidence>
<comment type="similarity">
    <text evidence="2">Belongs to the glycosyl hydrolase 8 (cellulase D) family.</text>
</comment>
<comment type="catalytic activity">
    <reaction evidence="1">
        <text>Endohydrolysis of (1-&gt;4)-beta-D-glucosidic linkages in cellulose, lichenin and cereal beta-D-glucans.</text>
        <dbReference type="EC" id="3.2.1.4"/>
    </reaction>
</comment>
<dbReference type="InterPro" id="IPR012341">
    <property type="entry name" value="6hp_glycosidase-like_sf"/>
</dbReference>
<proteinExistence type="inferred from homology"/>
<keyword evidence="7" id="KW-0119">Carbohydrate metabolism</keyword>
<dbReference type="GO" id="GO:0030245">
    <property type="term" value="P:cellulose catabolic process"/>
    <property type="evidence" value="ECO:0007669"/>
    <property type="project" value="UniProtKB-KW"/>
</dbReference>
<evidence type="ECO:0000256" key="2">
    <source>
        <dbReference type="ARBA" id="ARBA00009209"/>
    </source>
</evidence>
<sequence length="379" mass="43310">MNSPFKLIGKTDPCVRTQIEKAYHQLFSGDKEKERICFNYQTLKYIVDIGHSDVRSEGMSYGMYISARLGRKDDFDALWRFTKKYLRNHSGDYAPYFAWQVGIPDNTHADFYKIDSGAAPDGEEYIAAALLIAAKKFNEPEYKEEALALLKQMLYKNTQGKVRSMFDKERALVRFSPMEGNDFTDPSYHTLAFYRLYAKATGDVFWERVYKNSLAYLKKAVHPETGLAADYSEFDGTPKFTDFNPMSGYFSGDAWRVALNLALDYNWKIPGICEDIREDAKNFERTAIRRLLNFFTSHQPYLADYAVDGSDFPKEARTQTTGLIAMNAAATSALDLSKADDIALARPFLSTLWNTPVPMGTWRYYDGLLYLLGYLALVD</sequence>
<dbReference type="EMBL" id="PGEX01000001">
    <property type="protein sequence ID" value="PJJ42214.1"/>
    <property type="molecule type" value="Genomic_DNA"/>
</dbReference>
<keyword evidence="5" id="KW-0136">Cellulose degradation</keyword>
<keyword evidence="6 8" id="KW-0326">Glycosidase</keyword>
<comment type="caution">
    <text evidence="8">The sequence shown here is derived from an EMBL/GenBank/DDBJ whole genome shotgun (WGS) entry which is preliminary data.</text>
</comment>
<dbReference type="OrthoDB" id="9803153at2"/>
<evidence type="ECO:0000313" key="9">
    <source>
        <dbReference type="Proteomes" id="UP000231134"/>
    </source>
</evidence>
<dbReference type="PRINTS" id="PR00735">
    <property type="entry name" value="GLHYDRLASE8"/>
</dbReference>
<dbReference type="GO" id="GO:0045493">
    <property type="term" value="P:xylan catabolic process"/>
    <property type="evidence" value="ECO:0007669"/>
    <property type="project" value="UniProtKB-KW"/>
</dbReference>
<evidence type="ECO:0000256" key="4">
    <source>
        <dbReference type="ARBA" id="ARBA00022801"/>
    </source>
</evidence>
<dbReference type="SUPFAM" id="SSF48208">
    <property type="entry name" value="Six-hairpin glycosidases"/>
    <property type="match status" value="1"/>
</dbReference>
<dbReference type="GO" id="GO:0008810">
    <property type="term" value="F:cellulase activity"/>
    <property type="evidence" value="ECO:0007669"/>
    <property type="project" value="UniProtKB-EC"/>
</dbReference>
<dbReference type="Gene3D" id="1.50.10.10">
    <property type="match status" value="1"/>
</dbReference>
<evidence type="ECO:0000256" key="6">
    <source>
        <dbReference type="ARBA" id="ARBA00023295"/>
    </source>
</evidence>
<protein>
    <recommendedName>
        <fullName evidence="3">cellulase</fullName>
        <ecNumber evidence="3">3.2.1.4</ecNumber>
    </recommendedName>
</protein>
<evidence type="ECO:0000256" key="7">
    <source>
        <dbReference type="ARBA" id="ARBA00023326"/>
    </source>
</evidence>
<keyword evidence="8" id="KW-0858">Xylan degradation</keyword>
<name>A0A2M9A948_9BACT</name>
<dbReference type="Proteomes" id="UP000231134">
    <property type="component" value="Unassembled WGS sequence"/>
</dbReference>
<dbReference type="InterPro" id="IPR002037">
    <property type="entry name" value="Glyco_hydro_8"/>
</dbReference>
<dbReference type="RefSeq" id="WP_100426089.1">
    <property type="nucleotide sequence ID" value="NZ_PGEX01000001.1"/>
</dbReference>
<dbReference type="InterPro" id="IPR008928">
    <property type="entry name" value="6-hairpin_glycosidase_sf"/>
</dbReference>
<keyword evidence="7" id="KW-0624">Polysaccharide degradation</keyword>
<organism evidence="8 9">
    <name type="scientific">Hallerella succinigenes</name>
    <dbReference type="NCBI Taxonomy" id="1896222"/>
    <lineage>
        <taxon>Bacteria</taxon>
        <taxon>Pseudomonadati</taxon>
        <taxon>Fibrobacterota</taxon>
        <taxon>Fibrobacteria</taxon>
        <taxon>Fibrobacterales</taxon>
        <taxon>Fibrobacteraceae</taxon>
        <taxon>Hallerella</taxon>
    </lineage>
</organism>
<keyword evidence="4 8" id="KW-0378">Hydrolase</keyword>
<gene>
    <name evidence="8" type="ORF">BGX16_2233</name>
</gene>
<dbReference type="Pfam" id="PF01270">
    <property type="entry name" value="Glyco_hydro_8"/>
    <property type="match status" value="1"/>
</dbReference>
<dbReference type="EC" id="3.2.1.4" evidence="3"/>
<evidence type="ECO:0000256" key="3">
    <source>
        <dbReference type="ARBA" id="ARBA00012601"/>
    </source>
</evidence>